<reference evidence="8 13" key="4">
    <citation type="submission" date="2018-08" db="EMBL/GenBank/DDBJ databases">
        <title>Murine metabolic-syndrome-specific gut microbial biobank.</title>
        <authorList>
            <person name="Liu C."/>
        </authorList>
    </citation>
    <scope>NUCLEOTIDE SEQUENCE [LARGE SCALE GENOMIC DNA]</scope>
    <source>
        <strain evidence="8 13">1XD21-27</strain>
    </source>
</reference>
<dbReference type="Pfam" id="PF01810">
    <property type="entry name" value="LysE"/>
    <property type="match status" value="1"/>
</dbReference>
<dbReference type="PANTHER" id="PTHR30086:SF20">
    <property type="entry name" value="ARGININE EXPORTER PROTEIN ARGO-RELATED"/>
    <property type="match status" value="1"/>
</dbReference>
<evidence type="ECO:0000313" key="7">
    <source>
        <dbReference type="EMBL" id="MCG6226640.1"/>
    </source>
</evidence>
<dbReference type="EMBL" id="PZEV01000013">
    <property type="protein sequence ID" value="PTI51395.1"/>
    <property type="molecule type" value="Genomic_DNA"/>
</dbReference>
<comment type="caution">
    <text evidence="9">The sequence shown here is derived from an EMBL/GenBank/DDBJ whole genome shotgun (WGS) entry which is preliminary data.</text>
</comment>
<keyword evidence="14" id="KW-1185">Reference proteome</keyword>
<evidence type="ECO:0000313" key="14">
    <source>
        <dbReference type="Proteomes" id="UP000814367"/>
    </source>
</evidence>
<evidence type="ECO:0000313" key="9">
    <source>
        <dbReference type="EMBL" id="PTI51395.1"/>
    </source>
</evidence>
<name>A0A2T4Q173_STAWA</name>
<evidence type="ECO:0000256" key="1">
    <source>
        <dbReference type="ARBA" id="ARBA00004651"/>
    </source>
</evidence>
<evidence type="ECO:0000256" key="2">
    <source>
        <dbReference type="ARBA" id="ARBA00022475"/>
    </source>
</evidence>
<dbReference type="EMBL" id="JAANHJ010000001">
    <property type="protein sequence ID" value="MCG6226640.1"/>
    <property type="molecule type" value="Genomic_DNA"/>
</dbReference>
<evidence type="ECO:0000313" key="13">
    <source>
        <dbReference type="Proteomes" id="UP000481807"/>
    </source>
</evidence>
<evidence type="ECO:0000256" key="4">
    <source>
        <dbReference type="ARBA" id="ARBA00022989"/>
    </source>
</evidence>
<evidence type="ECO:0000256" key="5">
    <source>
        <dbReference type="ARBA" id="ARBA00023136"/>
    </source>
</evidence>
<dbReference type="EMBL" id="QXWP01000004">
    <property type="protein sequence ID" value="NBH30908.1"/>
    <property type="molecule type" value="Genomic_DNA"/>
</dbReference>
<reference evidence="10 12" key="3">
    <citation type="submission" date="2018-08" db="EMBL/GenBank/DDBJ databases">
        <title>A genome reference for cultivated species of the human gut microbiota.</title>
        <authorList>
            <person name="Zou Y."/>
            <person name="Xue W."/>
            <person name="Luo G."/>
        </authorList>
    </citation>
    <scope>NUCLEOTIDE SEQUENCE [LARGE SCALE GENOMIC DNA]</scope>
    <source>
        <strain evidence="10 12">OM08-17AT</strain>
    </source>
</reference>
<accession>A0A2T4Q173</accession>
<reference evidence="9" key="2">
    <citation type="submission" date="2018-03" db="EMBL/GenBank/DDBJ databases">
        <authorList>
            <person name="Keele B.F."/>
        </authorList>
    </citation>
    <scope>NUCLEOTIDE SEQUENCE</scope>
    <source>
        <strain evidence="9">SNUC 2993</strain>
    </source>
</reference>
<dbReference type="RefSeq" id="WP_002451495.1">
    <property type="nucleotide sequence ID" value="NZ_CABMFV010000003.1"/>
</dbReference>
<evidence type="ECO:0000313" key="8">
    <source>
        <dbReference type="EMBL" id="NBH30908.1"/>
    </source>
</evidence>
<reference evidence="7 14" key="5">
    <citation type="submission" date="2020-03" db="EMBL/GenBank/DDBJ databases">
        <title>Comparative genetics of Staphylococcus warneri persistents from caprine mastitis.</title>
        <authorList>
            <person name="Franca C.A."/>
            <person name="Rosa D.S."/>
            <person name="Silva A."/>
            <person name="Rodrigues D.L.N."/>
            <person name="Santos R.G."/>
            <person name="Castillo R.E.H."/>
            <person name="Moreira M.A.S."/>
            <person name="Lima M.C."/>
            <person name="Gouveia G.V."/>
            <person name="Gouveia J.J.S."/>
            <person name="Souza R.F.S."/>
            <person name="Bertram B."/>
            <person name="Azevedo V."/>
            <person name="Costa M."/>
        </authorList>
    </citation>
    <scope>NUCLEOTIDE SEQUENCE [LARGE SCALE GENOMIC DNA]</scope>
    <source>
        <strain evidence="7 14">Cap 9.2</strain>
    </source>
</reference>
<dbReference type="PIRSF" id="PIRSF006324">
    <property type="entry name" value="LeuE"/>
    <property type="match status" value="1"/>
</dbReference>
<sequence length="209" mass="23304">MEGILTFILISLLIIIVPGPDFLIVMKNTVHSGKRNGMMSALGITTGHIVYASLAIFGIIYILTSLYYVFVLIKVLGACYLIYLGVRSILSARQSMSFNDKKQDLNQVSYLSSYRQGFLSTILNPKALLYYMSILPQFLSQGNIHMTSQVAVLALSVVLVTCCWFLFCVFIFQYIKLLFSNPKIKAIFDYAVGIILIGLSINLLLSKTS</sequence>
<protein>
    <submittedName>
        <fullName evidence="9">LysE family translocator</fullName>
    </submittedName>
</protein>
<feature type="transmembrane region" description="Helical" evidence="6">
    <location>
        <begin position="38"/>
        <end position="60"/>
    </location>
</feature>
<keyword evidence="2" id="KW-1003">Cell membrane</keyword>
<dbReference type="GO" id="GO:0015171">
    <property type="term" value="F:amino acid transmembrane transporter activity"/>
    <property type="evidence" value="ECO:0007669"/>
    <property type="project" value="TreeGrafter"/>
</dbReference>
<dbReference type="STRING" id="1194526.A284_11255"/>
<keyword evidence="5 6" id="KW-0472">Membrane</keyword>
<dbReference type="PANTHER" id="PTHR30086">
    <property type="entry name" value="ARGININE EXPORTER PROTEIN ARGO"/>
    <property type="match status" value="1"/>
</dbReference>
<proteinExistence type="predicted"/>
<evidence type="ECO:0000256" key="6">
    <source>
        <dbReference type="SAM" id="Phobius"/>
    </source>
</evidence>
<dbReference type="Proteomes" id="UP000814367">
    <property type="component" value="Unassembled WGS sequence"/>
</dbReference>
<dbReference type="GeneID" id="58061155"/>
<dbReference type="Proteomes" id="UP000481807">
    <property type="component" value="Unassembled WGS sequence"/>
</dbReference>
<dbReference type="InterPro" id="IPR001123">
    <property type="entry name" value="LeuE-type"/>
</dbReference>
<dbReference type="GO" id="GO:0005886">
    <property type="term" value="C:plasma membrane"/>
    <property type="evidence" value="ECO:0007669"/>
    <property type="project" value="UniProtKB-SubCell"/>
</dbReference>
<dbReference type="Proteomes" id="UP000261016">
    <property type="component" value="Unassembled WGS sequence"/>
</dbReference>
<keyword evidence="4 6" id="KW-1133">Transmembrane helix</keyword>
<comment type="subcellular location">
    <subcellularLocation>
        <location evidence="1">Cell membrane</location>
        <topology evidence="1">Multi-pass membrane protein</topology>
    </subcellularLocation>
</comment>
<gene>
    <name evidence="9" type="ORF">BU085_05235</name>
    <name evidence="8" type="ORF">D3Z30_07910</name>
    <name evidence="10" type="ORF">DXC19_08250</name>
    <name evidence="7" type="ORF">G8J23_11705</name>
</gene>
<feature type="transmembrane region" description="Helical" evidence="6">
    <location>
        <begin position="66"/>
        <end position="86"/>
    </location>
</feature>
<feature type="transmembrane region" description="Helical" evidence="6">
    <location>
        <begin position="150"/>
        <end position="175"/>
    </location>
</feature>
<evidence type="ECO:0000256" key="3">
    <source>
        <dbReference type="ARBA" id="ARBA00022692"/>
    </source>
</evidence>
<evidence type="ECO:0000313" key="12">
    <source>
        <dbReference type="Proteomes" id="UP000261016"/>
    </source>
</evidence>
<feature type="transmembrane region" description="Helical" evidence="6">
    <location>
        <begin position="6"/>
        <end position="26"/>
    </location>
</feature>
<evidence type="ECO:0000313" key="10">
    <source>
        <dbReference type="EMBL" id="RGM30436.1"/>
    </source>
</evidence>
<feature type="transmembrane region" description="Helical" evidence="6">
    <location>
        <begin position="187"/>
        <end position="205"/>
    </location>
</feature>
<dbReference type="EMBL" id="QSTD01000003">
    <property type="protein sequence ID" value="RGM30436.1"/>
    <property type="molecule type" value="Genomic_DNA"/>
</dbReference>
<reference evidence="9 11" key="1">
    <citation type="journal article" date="2016" name="Front. Microbiol.">
        <title>Comprehensive Phylogenetic Analysis of Bovine Non-aureus Staphylococci Species Based on Whole-Genome Sequencing.</title>
        <authorList>
            <person name="Naushad S."/>
            <person name="Barkema H.W."/>
            <person name="Luby C."/>
            <person name="Condas L.A."/>
            <person name="Nobrega D.B."/>
            <person name="Carson D.A."/>
            <person name="De Buck J."/>
        </authorList>
    </citation>
    <scope>NUCLEOTIDE SEQUENCE [LARGE SCALE GENOMIC DNA]</scope>
    <source>
        <strain evidence="9 11">SNUC 2993</strain>
    </source>
</reference>
<dbReference type="AlphaFoldDB" id="A0A2T4Q173"/>
<evidence type="ECO:0000313" key="11">
    <source>
        <dbReference type="Proteomes" id="UP000240717"/>
    </source>
</evidence>
<organism evidence="9 11">
    <name type="scientific">Staphylococcus warneri</name>
    <dbReference type="NCBI Taxonomy" id="1292"/>
    <lineage>
        <taxon>Bacteria</taxon>
        <taxon>Bacillati</taxon>
        <taxon>Bacillota</taxon>
        <taxon>Bacilli</taxon>
        <taxon>Bacillales</taxon>
        <taxon>Staphylococcaceae</taxon>
        <taxon>Staphylococcus</taxon>
    </lineage>
</organism>
<keyword evidence="3 6" id="KW-0812">Transmembrane</keyword>
<dbReference type="Proteomes" id="UP000240717">
    <property type="component" value="Unassembled WGS sequence"/>
</dbReference>